<keyword evidence="4" id="KW-1185">Reference proteome</keyword>
<organism evidence="3 4">
    <name type="scientific">Paralabilibaculum antarcticum</name>
    <dbReference type="NCBI Taxonomy" id="2912572"/>
    <lineage>
        <taxon>Bacteria</taxon>
        <taxon>Pseudomonadati</taxon>
        <taxon>Bacteroidota</taxon>
        <taxon>Bacteroidia</taxon>
        <taxon>Marinilabiliales</taxon>
        <taxon>Marinifilaceae</taxon>
        <taxon>Paralabilibaculum</taxon>
    </lineage>
</organism>
<evidence type="ECO:0000259" key="2">
    <source>
        <dbReference type="Pfam" id="PF07929"/>
    </source>
</evidence>
<dbReference type="Proteomes" id="UP001528920">
    <property type="component" value="Unassembled WGS sequence"/>
</dbReference>
<reference evidence="3 4" key="1">
    <citation type="submission" date="2022-01" db="EMBL/GenBank/DDBJ databases">
        <title>Labilibaculum sp. nov, a marine bacterium isolated from Antarctica.</title>
        <authorList>
            <person name="Dai W."/>
        </authorList>
    </citation>
    <scope>NUCLEOTIDE SEQUENCE [LARGE SCALE GENOMIC DNA]</scope>
    <source>
        <strain evidence="3 4">DW002</strain>
    </source>
</reference>
<sequence length="191" mass="22190">MIYKFRITSSEVEGFVREIEINHEQTYLEFHNKIQESIGYDNTQMASFYQITPTSERGLEIALFEMNTEEDDNMNIVPMDVAMMREFVSSERPELIYVFDFFSDRYFNVELIEKGISKSRAKYPKCSLSKGDAPEQIKMDAENFEGLGLDLGEFDAATKKEKTADDYLADFDDDMNDGPEFESLDDYEDIL</sequence>
<dbReference type="EMBL" id="JAKJSC010000002">
    <property type="protein sequence ID" value="MDE5418863.1"/>
    <property type="molecule type" value="Genomic_DNA"/>
</dbReference>
<evidence type="ECO:0000313" key="3">
    <source>
        <dbReference type="EMBL" id="MDE5418863.1"/>
    </source>
</evidence>
<name>A0ABT5VTW4_9BACT</name>
<dbReference type="RefSeq" id="WP_275110195.1">
    <property type="nucleotide sequence ID" value="NZ_JAKJSC010000002.1"/>
</dbReference>
<evidence type="ECO:0000313" key="4">
    <source>
        <dbReference type="Proteomes" id="UP001528920"/>
    </source>
</evidence>
<accession>A0ABT5VTW4</accession>
<gene>
    <name evidence="3" type="ORF">L3049_12705</name>
</gene>
<protein>
    <submittedName>
        <fullName evidence="3">Plasmid pRiA4b ORF-3 family protein</fullName>
    </submittedName>
</protein>
<proteinExistence type="predicted"/>
<dbReference type="InterPro" id="IPR024047">
    <property type="entry name" value="MM3350-like_sf"/>
</dbReference>
<dbReference type="Pfam" id="PF07929">
    <property type="entry name" value="PRiA4_ORF3"/>
    <property type="match status" value="1"/>
</dbReference>
<dbReference type="InterPro" id="IPR012912">
    <property type="entry name" value="Plasmid_pRiA4b_Orf3-like"/>
</dbReference>
<evidence type="ECO:0000256" key="1">
    <source>
        <dbReference type="SAM" id="MobiDB-lite"/>
    </source>
</evidence>
<dbReference type="Gene3D" id="3.10.290.30">
    <property type="entry name" value="MM3350-like"/>
    <property type="match status" value="1"/>
</dbReference>
<dbReference type="SUPFAM" id="SSF159941">
    <property type="entry name" value="MM3350-like"/>
    <property type="match status" value="1"/>
</dbReference>
<feature type="region of interest" description="Disordered" evidence="1">
    <location>
        <begin position="169"/>
        <end position="191"/>
    </location>
</feature>
<comment type="caution">
    <text evidence="3">The sequence shown here is derived from an EMBL/GenBank/DDBJ whole genome shotgun (WGS) entry which is preliminary data.</text>
</comment>
<feature type="domain" description="Plasmid pRiA4b Orf3-like" evidence="2">
    <location>
        <begin position="4"/>
        <end position="136"/>
    </location>
</feature>